<sequence>MQSQMRCLYKMLSVLEKNIFRNAFLKKKFLPTMLSKREGSNDSLPRDRSELRCTYECRVAIIGIGGVGASLAHLLKMFPGTVTELRMLNNFDFSGIVEELNQIPTKLPICGICGEDNFCKALKDIDIVVITAGRPRTNEKELREELFSENAKSCLNIFKLCAEACPTALISMVTNPIDSMIPLAAHILKKNCCYNPAKLFGICELDLLRARRYLADLLCTNPKRTYVPVVGGHGENTIVPLFSRCRPSIELTQEEMMELTKAVRVAGAKIVKMKKVSSTYAMASGAMYFVHKLARAVHHEPNVIISAYTESSVTGARFFSNELLLGPGGVDKNLGFGKVNAYEQKLIDEAVKALRKQFDIVEEFIDKNRI</sequence>
<feature type="binding site" evidence="8">
    <location>
        <position position="209"/>
    </location>
    <ligand>
        <name>substrate</name>
    </ligand>
</feature>
<keyword evidence="5 9" id="KW-0520">NAD</keyword>
<dbReference type="EC" id="1.1.1.37" evidence="1"/>
<protein>
    <recommendedName>
        <fullName evidence="2">Malate dehydrogenase, mitochondrial</fullName>
        <ecNumber evidence="1">1.1.1.37</ecNumber>
    </recommendedName>
</protein>
<evidence type="ECO:0000259" key="12">
    <source>
        <dbReference type="Pfam" id="PF02866"/>
    </source>
</evidence>
<dbReference type="PIRSF" id="PIRSF000102">
    <property type="entry name" value="Lac_mal_DH"/>
    <property type="match status" value="1"/>
</dbReference>
<comment type="caution">
    <text evidence="13">The sequence shown here is derived from an EMBL/GenBank/DDBJ whole genome shotgun (WGS) entry which is preliminary data.</text>
</comment>
<name>A0ABD2B3B9_VESSQ</name>
<feature type="binding site" evidence="9">
    <location>
        <begin position="63"/>
        <end position="68"/>
    </location>
    <ligand>
        <name>NAD(+)</name>
        <dbReference type="ChEBI" id="CHEBI:57540"/>
    </ligand>
</feature>
<dbReference type="PANTHER" id="PTHR11540">
    <property type="entry name" value="MALATE AND LACTATE DEHYDROGENASE"/>
    <property type="match status" value="1"/>
</dbReference>
<keyword evidence="14" id="KW-1185">Reference proteome</keyword>
<dbReference type="InterPro" id="IPR001236">
    <property type="entry name" value="Lactate/malate_DH_N"/>
</dbReference>
<accession>A0ABD2B3B9</accession>
<evidence type="ECO:0000256" key="8">
    <source>
        <dbReference type="PIRSR" id="PIRSR000102-2"/>
    </source>
</evidence>
<dbReference type="EMBL" id="JAUDFV010000133">
    <property type="protein sequence ID" value="KAL2727195.1"/>
    <property type="molecule type" value="Genomic_DNA"/>
</dbReference>
<dbReference type="Gene3D" id="3.90.110.10">
    <property type="entry name" value="Lactate dehydrogenase/glycoside hydrolase, family 4, C-terminal"/>
    <property type="match status" value="1"/>
</dbReference>
<evidence type="ECO:0000256" key="3">
    <source>
        <dbReference type="ARBA" id="ARBA00022532"/>
    </source>
</evidence>
<evidence type="ECO:0000256" key="7">
    <source>
        <dbReference type="PIRSR" id="PIRSR000102-1"/>
    </source>
</evidence>
<organism evidence="13 14">
    <name type="scientific">Vespula squamosa</name>
    <name type="common">Southern yellow jacket</name>
    <name type="synonym">Wasp</name>
    <dbReference type="NCBI Taxonomy" id="30214"/>
    <lineage>
        <taxon>Eukaryota</taxon>
        <taxon>Metazoa</taxon>
        <taxon>Ecdysozoa</taxon>
        <taxon>Arthropoda</taxon>
        <taxon>Hexapoda</taxon>
        <taxon>Insecta</taxon>
        <taxon>Pterygota</taxon>
        <taxon>Neoptera</taxon>
        <taxon>Endopterygota</taxon>
        <taxon>Hymenoptera</taxon>
        <taxon>Apocrita</taxon>
        <taxon>Aculeata</taxon>
        <taxon>Vespoidea</taxon>
        <taxon>Vespidae</taxon>
        <taxon>Vespinae</taxon>
        <taxon>Vespula</taxon>
    </lineage>
</organism>
<dbReference type="SUPFAM" id="SSF56327">
    <property type="entry name" value="LDH C-terminal domain-like"/>
    <property type="match status" value="1"/>
</dbReference>
<reference evidence="13 14" key="1">
    <citation type="journal article" date="2024" name="Ann. Entomol. Soc. Am.">
        <title>Genomic analyses of the southern and eastern yellowjacket wasps (Hymenoptera: Vespidae) reveal evolutionary signatures of social life.</title>
        <authorList>
            <person name="Catto M.A."/>
            <person name="Caine P.B."/>
            <person name="Orr S.E."/>
            <person name="Hunt B.G."/>
            <person name="Goodisman M.A.D."/>
        </authorList>
    </citation>
    <scope>NUCLEOTIDE SEQUENCE [LARGE SCALE GENOMIC DNA]</scope>
    <source>
        <strain evidence="13">233</strain>
        <tissue evidence="13">Head and thorax</tissue>
    </source>
</reference>
<keyword evidence="4 10" id="KW-0560">Oxidoreductase</keyword>
<evidence type="ECO:0000259" key="11">
    <source>
        <dbReference type="Pfam" id="PF00056"/>
    </source>
</evidence>
<dbReference type="InterPro" id="IPR036291">
    <property type="entry name" value="NAD(P)-bd_dom_sf"/>
</dbReference>
<evidence type="ECO:0000256" key="10">
    <source>
        <dbReference type="RuleBase" id="RU003369"/>
    </source>
</evidence>
<dbReference type="Gene3D" id="3.40.50.720">
    <property type="entry name" value="NAD(P)-binding Rossmann-like Domain"/>
    <property type="match status" value="1"/>
</dbReference>
<feature type="domain" description="Lactate/malate dehydrogenase N-terminal" evidence="11">
    <location>
        <begin position="57"/>
        <end position="201"/>
    </location>
</feature>
<keyword evidence="3" id="KW-0816">Tricarboxylic acid cycle</keyword>
<evidence type="ECO:0000313" key="13">
    <source>
        <dbReference type="EMBL" id="KAL2727195.1"/>
    </source>
</evidence>
<feature type="binding site" evidence="8">
    <location>
        <position position="143"/>
    </location>
    <ligand>
        <name>substrate</name>
    </ligand>
</feature>
<evidence type="ECO:0000256" key="5">
    <source>
        <dbReference type="ARBA" id="ARBA00023027"/>
    </source>
</evidence>
<dbReference type="GO" id="GO:0006099">
    <property type="term" value="P:tricarboxylic acid cycle"/>
    <property type="evidence" value="ECO:0007669"/>
    <property type="project" value="UniProtKB-KW"/>
</dbReference>
<dbReference type="InterPro" id="IPR001557">
    <property type="entry name" value="L-lactate/malate_DH"/>
</dbReference>
<feature type="domain" description="Lactate/malate dehydrogenase C-terminal" evidence="12">
    <location>
        <begin position="204"/>
        <end position="364"/>
    </location>
</feature>
<evidence type="ECO:0000256" key="4">
    <source>
        <dbReference type="ARBA" id="ARBA00023002"/>
    </source>
</evidence>
<dbReference type="AlphaFoldDB" id="A0ABD2B3B9"/>
<comment type="catalytic activity">
    <reaction evidence="6">
        <text>(S)-malate + NAD(+) = oxaloacetate + NADH + H(+)</text>
        <dbReference type="Rhea" id="RHEA:21432"/>
        <dbReference type="ChEBI" id="CHEBI:15378"/>
        <dbReference type="ChEBI" id="CHEBI:15589"/>
        <dbReference type="ChEBI" id="CHEBI:16452"/>
        <dbReference type="ChEBI" id="CHEBI:57540"/>
        <dbReference type="ChEBI" id="CHEBI:57945"/>
        <dbReference type="EC" id="1.1.1.37"/>
    </reaction>
</comment>
<gene>
    <name evidence="13" type="ORF">V1478_007473</name>
</gene>
<feature type="binding site" evidence="9">
    <location>
        <position position="150"/>
    </location>
    <ligand>
        <name>NAD(+)</name>
        <dbReference type="ChEBI" id="CHEBI:57540"/>
    </ligand>
</feature>
<feature type="active site" description="Proton acceptor" evidence="7">
    <location>
        <position position="233"/>
    </location>
</feature>
<dbReference type="InterPro" id="IPR022383">
    <property type="entry name" value="Lactate/malate_DH_C"/>
</dbReference>
<dbReference type="InterPro" id="IPR015955">
    <property type="entry name" value="Lactate_DH/Glyco_Ohase_4_C"/>
</dbReference>
<evidence type="ECO:0000256" key="2">
    <source>
        <dbReference type="ARBA" id="ARBA00016075"/>
    </source>
</evidence>
<dbReference type="Pfam" id="PF00056">
    <property type="entry name" value="Ldh_1_N"/>
    <property type="match status" value="1"/>
</dbReference>
<evidence type="ECO:0000313" key="14">
    <source>
        <dbReference type="Proteomes" id="UP001607302"/>
    </source>
</evidence>
<proteinExistence type="inferred from homology"/>
<evidence type="ECO:0000256" key="9">
    <source>
        <dbReference type="PIRSR" id="PIRSR000102-3"/>
    </source>
</evidence>
<dbReference type="Pfam" id="PF02866">
    <property type="entry name" value="Ldh_1_C"/>
    <property type="match status" value="1"/>
</dbReference>
<feature type="binding site" evidence="8">
    <location>
        <position position="136"/>
    </location>
    <ligand>
        <name>substrate</name>
    </ligand>
</feature>
<dbReference type="SUPFAM" id="SSF51735">
    <property type="entry name" value="NAD(P)-binding Rossmann-fold domains"/>
    <property type="match status" value="1"/>
</dbReference>
<dbReference type="GO" id="GO:0030060">
    <property type="term" value="F:L-malate dehydrogenase (NAD+) activity"/>
    <property type="evidence" value="ECO:0007669"/>
    <property type="project" value="UniProtKB-EC"/>
</dbReference>
<feature type="binding site" evidence="8">
    <location>
        <position position="175"/>
    </location>
    <ligand>
        <name>substrate</name>
    </ligand>
</feature>
<evidence type="ECO:0000256" key="6">
    <source>
        <dbReference type="ARBA" id="ARBA00048313"/>
    </source>
</evidence>
<feature type="binding site" evidence="9">
    <location>
        <begin position="173"/>
        <end position="175"/>
    </location>
    <ligand>
        <name>NAD(+)</name>
        <dbReference type="ChEBI" id="CHEBI:57540"/>
    </ligand>
</feature>
<evidence type="ECO:0000256" key="1">
    <source>
        <dbReference type="ARBA" id="ARBA00012995"/>
    </source>
</evidence>
<comment type="similarity">
    <text evidence="10">Belongs to the LDH/MDH superfamily.</text>
</comment>
<dbReference type="Proteomes" id="UP001607302">
    <property type="component" value="Unassembled WGS sequence"/>
</dbReference>
<dbReference type="PANTHER" id="PTHR11540:SF16">
    <property type="entry name" value="MALATE DEHYDROGENASE, MITOCHONDRIAL"/>
    <property type="match status" value="1"/>
</dbReference>